<dbReference type="GO" id="GO:0043138">
    <property type="term" value="F:3'-5' DNA helicase activity"/>
    <property type="evidence" value="ECO:0007669"/>
    <property type="project" value="UniProtKB-EC"/>
</dbReference>
<dbReference type="AlphaFoldDB" id="A0A926I6U2"/>
<comment type="caution">
    <text evidence="14">The sequence shown here is derived from an EMBL/GenBank/DDBJ whole genome shotgun (WGS) entry which is preliminary data.</text>
</comment>
<evidence type="ECO:0000256" key="7">
    <source>
        <dbReference type="ARBA" id="ARBA00023235"/>
    </source>
</evidence>
<organism evidence="14 15">
    <name type="scientific">Fumia xinanensis</name>
    <dbReference type="NCBI Taxonomy" id="2763659"/>
    <lineage>
        <taxon>Bacteria</taxon>
        <taxon>Bacillati</taxon>
        <taxon>Bacillota</taxon>
        <taxon>Clostridia</taxon>
        <taxon>Eubacteriales</taxon>
        <taxon>Oscillospiraceae</taxon>
        <taxon>Fumia</taxon>
    </lineage>
</organism>
<dbReference type="Pfam" id="PF00580">
    <property type="entry name" value="UvrD-helicase"/>
    <property type="match status" value="1"/>
</dbReference>
<feature type="domain" description="UvrD-like helicase C-terminal" evidence="13">
    <location>
        <begin position="726"/>
        <end position="999"/>
    </location>
</feature>
<dbReference type="InterPro" id="IPR016195">
    <property type="entry name" value="Pol/histidinol_Pase-like"/>
</dbReference>
<evidence type="ECO:0000256" key="1">
    <source>
        <dbReference type="ARBA" id="ARBA00009922"/>
    </source>
</evidence>
<dbReference type="Pfam" id="PF13361">
    <property type="entry name" value="UvrD_C"/>
    <property type="match status" value="1"/>
</dbReference>
<evidence type="ECO:0000313" key="15">
    <source>
        <dbReference type="Proteomes" id="UP000610760"/>
    </source>
</evidence>
<dbReference type="Proteomes" id="UP000610760">
    <property type="component" value="Unassembled WGS sequence"/>
</dbReference>
<dbReference type="InterPro" id="IPR014016">
    <property type="entry name" value="UvrD-like_ATP-bd"/>
</dbReference>
<dbReference type="InterPro" id="IPR014017">
    <property type="entry name" value="DNA_helicase_UvrD-like_C"/>
</dbReference>
<evidence type="ECO:0000256" key="5">
    <source>
        <dbReference type="ARBA" id="ARBA00022840"/>
    </source>
</evidence>
<dbReference type="GO" id="GO:0016787">
    <property type="term" value="F:hydrolase activity"/>
    <property type="evidence" value="ECO:0007669"/>
    <property type="project" value="UniProtKB-UniRule"/>
</dbReference>
<gene>
    <name evidence="14" type="ORF">H8710_03940</name>
</gene>
<evidence type="ECO:0000256" key="8">
    <source>
        <dbReference type="ARBA" id="ARBA00034617"/>
    </source>
</evidence>
<keyword evidence="15" id="KW-1185">Reference proteome</keyword>
<evidence type="ECO:0000259" key="13">
    <source>
        <dbReference type="PROSITE" id="PS51217"/>
    </source>
</evidence>
<keyword evidence="3 11" id="KW-0378">Hydrolase</keyword>
<keyword evidence="7" id="KW-0413">Isomerase</keyword>
<dbReference type="CDD" id="cd19067">
    <property type="entry name" value="PfuEndoQ-like"/>
    <property type="match status" value="1"/>
</dbReference>
<dbReference type="InterPro" id="IPR000212">
    <property type="entry name" value="DNA_helicase_UvrD/REP"/>
</dbReference>
<dbReference type="InterPro" id="IPR027417">
    <property type="entry name" value="P-loop_NTPase"/>
</dbReference>
<dbReference type="InterPro" id="IPR013986">
    <property type="entry name" value="DExx_box_DNA_helicase_dom_sf"/>
</dbReference>
<dbReference type="Gene3D" id="3.20.20.140">
    <property type="entry name" value="Metal-dependent hydrolases"/>
    <property type="match status" value="1"/>
</dbReference>
<evidence type="ECO:0000256" key="10">
    <source>
        <dbReference type="ARBA" id="ARBA00048988"/>
    </source>
</evidence>
<feature type="domain" description="UvrD-like helicase ATP-binding" evidence="12">
    <location>
        <begin position="466"/>
        <end position="725"/>
    </location>
</feature>
<dbReference type="CDD" id="cd18807">
    <property type="entry name" value="SF1_C_UvrD"/>
    <property type="match status" value="1"/>
</dbReference>
<evidence type="ECO:0000256" key="3">
    <source>
        <dbReference type="ARBA" id="ARBA00022801"/>
    </source>
</evidence>
<name>A0A926I6U2_9FIRM</name>
<comment type="catalytic activity">
    <reaction evidence="8">
        <text>Couples ATP hydrolysis with the unwinding of duplex DNA by translocating in the 3'-5' direction.</text>
        <dbReference type="EC" id="5.6.2.4"/>
    </reaction>
</comment>
<evidence type="ECO:0000259" key="12">
    <source>
        <dbReference type="PROSITE" id="PS51198"/>
    </source>
</evidence>
<dbReference type="PROSITE" id="PS51217">
    <property type="entry name" value="UVRD_HELICASE_CTER"/>
    <property type="match status" value="1"/>
</dbReference>
<accession>A0A926I6U2</accession>
<evidence type="ECO:0000313" key="14">
    <source>
        <dbReference type="EMBL" id="MBC8559216.1"/>
    </source>
</evidence>
<dbReference type="GO" id="GO:0003677">
    <property type="term" value="F:DNA binding"/>
    <property type="evidence" value="ECO:0007669"/>
    <property type="project" value="UniProtKB-KW"/>
</dbReference>
<dbReference type="EMBL" id="JACRSV010000001">
    <property type="protein sequence ID" value="MBC8559216.1"/>
    <property type="molecule type" value="Genomic_DNA"/>
</dbReference>
<evidence type="ECO:0000256" key="4">
    <source>
        <dbReference type="ARBA" id="ARBA00022806"/>
    </source>
</evidence>
<evidence type="ECO:0000256" key="2">
    <source>
        <dbReference type="ARBA" id="ARBA00022741"/>
    </source>
</evidence>
<proteinExistence type="inferred from homology"/>
<dbReference type="PANTHER" id="PTHR11070">
    <property type="entry name" value="UVRD / RECB / PCRA DNA HELICASE FAMILY MEMBER"/>
    <property type="match status" value="1"/>
</dbReference>
<dbReference type="PANTHER" id="PTHR11070:SF2">
    <property type="entry name" value="ATP-DEPENDENT DNA HELICASE SRS2"/>
    <property type="match status" value="1"/>
</dbReference>
<dbReference type="RefSeq" id="WP_249294093.1">
    <property type="nucleotide sequence ID" value="NZ_JACRSV010000001.1"/>
</dbReference>
<evidence type="ECO:0000256" key="6">
    <source>
        <dbReference type="ARBA" id="ARBA00023125"/>
    </source>
</evidence>
<dbReference type="SUPFAM" id="SSF52540">
    <property type="entry name" value="P-loop containing nucleoside triphosphate hydrolases"/>
    <property type="match status" value="1"/>
</dbReference>
<reference evidence="14" key="1">
    <citation type="submission" date="2020-08" db="EMBL/GenBank/DDBJ databases">
        <title>Genome public.</title>
        <authorList>
            <person name="Liu C."/>
            <person name="Sun Q."/>
        </authorList>
    </citation>
    <scope>NUCLEOTIDE SEQUENCE</scope>
    <source>
        <strain evidence="14">NSJ-33</strain>
    </source>
</reference>
<dbReference type="SUPFAM" id="SSF89550">
    <property type="entry name" value="PHP domain-like"/>
    <property type="match status" value="1"/>
</dbReference>
<evidence type="ECO:0000256" key="9">
    <source>
        <dbReference type="ARBA" id="ARBA00034808"/>
    </source>
</evidence>
<dbReference type="GO" id="GO:0000725">
    <property type="term" value="P:recombinational repair"/>
    <property type="evidence" value="ECO:0007669"/>
    <property type="project" value="TreeGrafter"/>
</dbReference>
<dbReference type="CDD" id="cd17932">
    <property type="entry name" value="DEXQc_UvrD"/>
    <property type="match status" value="1"/>
</dbReference>
<comment type="similarity">
    <text evidence="1">Belongs to the helicase family. UvrD subfamily.</text>
</comment>
<dbReference type="EC" id="5.6.2.4" evidence="9"/>
<dbReference type="Gene3D" id="1.10.10.160">
    <property type="match status" value="1"/>
</dbReference>
<dbReference type="Gene3D" id="3.40.50.300">
    <property type="entry name" value="P-loop containing nucleotide triphosphate hydrolases"/>
    <property type="match status" value="2"/>
</dbReference>
<evidence type="ECO:0000256" key="11">
    <source>
        <dbReference type="PROSITE-ProRule" id="PRU00560"/>
    </source>
</evidence>
<dbReference type="PROSITE" id="PS51198">
    <property type="entry name" value="UVRD_HELICASE_ATP_BIND"/>
    <property type="match status" value="1"/>
</dbReference>
<dbReference type="Gene3D" id="1.10.486.10">
    <property type="entry name" value="PCRA, domain 4"/>
    <property type="match status" value="1"/>
</dbReference>
<comment type="catalytic activity">
    <reaction evidence="10">
        <text>ATP + H2O = ADP + phosphate + H(+)</text>
        <dbReference type="Rhea" id="RHEA:13065"/>
        <dbReference type="ChEBI" id="CHEBI:15377"/>
        <dbReference type="ChEBI" id="CHEBI:15378"/>
        <dbReference type="ChEBI" id="CHEBI:30616"/>
        <dbReference type="ChEBI" id="CHEBI:43474"/>
        <dbReference type="ChEBI" id="CHEBI:456216"/>
        <dbReference type="EC" id="5.6.2.4"/>
    </reaction>
</comment>
<sequence>MNIIADLHIHSKYSRATSKDGVPEFLDLWARKKGIGLLGTGDFTHPVWRQELKDKLVPAEDGLYRLKDEFLAEGATAFGGDAPRFVLSGEISSIYKKNGRVRKVHNVILLPSLEAAELLSHKLEAIGNIHSDGRPILGLDSRDLLEITLETCPEAVFIPAHIWTPHFSLFGAFSGFDTIEECFEDLTPHIHALETGLSSDPPMNWRISALDRFALVSNSDAHSPQKLGREANLLDIDLSYQGMADALQGANPKGLLGTIEFFPEEGKYHYDGHRNCGVCLKPVETEEYGGKCPVCGKKITIGVEHRVEQLADREEGFVLPGGRPFESLVPLPEVIGASTGLSAAGKKVAAQYEALLEKLGPEFYILCEAPLEDIRHAAGPCVEEGIKRLREGKVERTPGYDGEYGKIGLLDKTEIDALSGQISLFGAPAKRKAVPKQKALKKKAPEAEIAEEIAVPKPEEKKSALSGLNEHQLEAAATDEPTVAVIAGPGTGKTKTLVARIAYLVEEKGVEPSAITAVTFTNKAAGEMKERLLDYFQNKRTVNAMTIGTFHSICLHLLEKQDKNVTLIGEYEALDTAAQVIRTLELKISPKQFLSEVSKLKCGKQSDLLSGEAAEAYDSRLRSMGVLDFDDLLLQVLLQWEEGNTGKKAVKTFSYLLVDEFQDVSDIQYRLTKAWSALGQSLFVIGDPDQSIYGFRGSDSRCFQRLSKDMPALRQIRLTQNYRSTPEILRCALPAISQNEGEERILHPNRKNGDPVQLLTAQSPLSEGIYIAKEINRMVGGVDMLDSQAFSAGHEAEQPRSFSDIAVLYRTHRQADMIEKCLRKESIPYVVMGRDDFLADPKVRGTEAFFRFLLEPRDIPALRASLSMAFHFPEDLAARLESLFLERTISDLASSDAEAVFEEYAEVGHCQKWMELIRKYLPRVQKEKPRSLLEDWAEEMEWTDEEPLGRFMNMAVFHPNMAAFLSNLLLGEEGDLSRNAQQSYTADFVRLMTLHGSKGLEFPVVFLAGVKKGTLPLESAAHPADIPEERRLFYVGMTRAKEKLYLLSSPSEPSEFLSDIPEPLLQKSPVTERKFQYEGKQLSLF</sequence>
<keyword evidence="4 11" id="KW-0347">Helicase</keyword>
<protein>
    <recommendedName>
        <fullName evidence="9">DNA 3'-5' helicase</fullName>
        <ecNumber evidence="9">5.6.2.4</ecNumber>
    </recommendedName>
</protein>
<keyword evidence="6" id="KW-0238">DNA-binding</keyword>
<feature type="binding site" evidence="11">
    <location>
        <begin position="487"/>
        <end position="494"/>
    </location>
    <ligand>
        <name>ATP</name>
        <dbReference type="ChEBI" id="CHEBI:30616"/>
    </ligand>
</feature>
<dbReference type="GO" id="GO:0005524">
    <property type="term" value="F:ATP binding"/>
    <property type="evidence" value="ECO:0007669"/>
    <property type="project" value="UniProtKB-UniRule"/>
</dbReference>
<keyword evidence="5 11" id="KW-0067">ATP-binding</keyword>
<keyword evidence="2 11" id="KW-0547">Nucleotide-binding</keyword>